<organism evidence="1 2">
    <name type="scientific">Acetobacter lovaniensis</name>
    <dbReference type="NCBI Taxonomy" id="104100"/>
    <lineage>
        <taxon>Bacteria</taxon>
        <taxon>Pseudomonadati</taxon>
        <taxon>Pseudomonadota</taxon>
        <taxon>Alphaproteobacteria</taxon>
        <taxon>Acetobacterales</taxon>
        <taxon>Acetobacteraceae</taxon>
        <taxon>Acetobacter</taxon>
    </lineage>
</organism>
<name>A0A841QIH5_9PROT</name>
<reference evidence="1 2" key="1">
    <citation type="submission" date="2020-08" db="EMBL/GenBank/DDBJ databases">
        <title>Genomic Encyclopedia of Type Strains, Phase IV (KMG-IV): sequencing the most valuable type-strain genomes for metagenomic binning, comparative biology and taxonomic classification.</title>
        <authorList>
            <person name="Goeker M."/>
        </authorList>
    </citation>
    <scope>NUCLEOTIDE SEQUENCE [LARGE SCALE GENOMIC DNA]</scope>
    <source>
        <strain evidence="1 2">DSM 4491</strain>
    </source>
</reference>
<dbReference type="EMBL" id="JACHIE010000012">
    <property type="protein sequence ID" value="MBB6457953.1"/>
    <property type="molecule type" value="Genomic_DNA"/>
</dbReference>
<proteinExistence type="predicted"/>
<evidence type="ECO:0000313" key="1">
    <source>
        <dbReference type="EMBL" id="MBB6457953.1"/>
    </source>
</evidence>
<comment type="caution">
    <text evidence="1">The sequence shown here is derived from an EMBL/GenBank/DDBJ whole genome shotgun (WGS) entry which is preliminary data.</text>
</comment>
<keyword evidence="2" id="KW-1185">Reference proteome</keyword>
<sequence>MLEGLASLCELQTVYDSEDFENLLEMALIKRFNR</sequence>
<evidence type="ECO:0000313" key="2">
    <source>
        <dbReference type="Proteomes" id="UP000578000"/>
    </source>
</evidence>
<protein>
    <submittedName>
        <fullName evidence="1">Uncharacterized protein</fullName>
    </submittedName>
</protein>
<dbReference type="Proteomes" id="UP000578000">
    <property type="component" value="Unassembled WGS sequence"/>
</dbReference>
<accession>A0A841QIH5</accession>
<gene>
    <name evidence="1" type="ORF">HNR55_002557</name>
</gene>
<dbReference type="AlphaFoldDB" id="A0A841QIH5"/>